<comment type="caution">
    <text evidence="2">The sequence shown here is derived from an EMBL/GenBank/DDBJ whole genome shotgun (WGS) entry which is preliminary data.</text>
</comment>
<evidence type="ECO:0000313" key="2">
    <source>
        <dbReference type="EMBL" id="KAJ9132731.1"/>
    </source>
</evidence>
<reference evidence="2 3" key="1">
    <citation type="journal article" date="2023" name="Plant Biotechnol. J.">
        <title>Chromosome-level wild Hevea brasiliensis genome provides new tools for genomic-assisted breeding and valuable loci to elevate rubber yield.</title>
        <authorList>
            <person name="Cheng H."/>
            <person name="Song X."/>
            <person name="Hu Y."/>
            <person name="Wu T."/>
            <person name="Yang Q."/>
            <person name="An Z."/>
            <person name="Feng S."/>
            <person name="Deng Z."/>
            <person name="Wu W."/>
            <person name="Zeng X."/>
            <person name="Tu M."/>
            <person name="Wang X."/>
            <person name="Huang H."/>
        </authorList>
    </citation>
    <scope>NUCLEOTIDE SEQUENCE [LARGE SCALE GENOMIC DNA]</scope>
    <source>
        <strain evidence="2">MT/VB/25A 57/8</strain>
    </source>
</reference>
<keyword evidence="3" id="KW-1185">Reference proteome</keyword>
<dbReference type="EMBL" id="JARPOI010000019">
    <property type="protein sequence ID" value="KAJ9132731.1"/>
    <property type="molecule type" value="Genomic_DNA"/>
</dbReference>
<dbReference type="InterPro" id="IPR052929">
    <property type="entry name" value="RNase_H-like_EbsB-rel"/>
</dbReference>
<evidence type="ECO:0000313" key="3">
    <source>
        <dbReference type="Proteomes" id="UP001174677"/>
    </source>
</evidence>
<name>A0ABQ9KBQ1_HEVBR</name>
<dbReference type="PANTHER" id="PTHR47074:SF61">
    <property type="entry name" value="RNASE H TYPE-1 DOMAIN-CONTAINING PROTEIN"/>
    <property type="match status" value="1"/>
</dbReference>
<protein>
    <recommendedName>
        <fullName evidence="1">RNase H type-1 domain-containing protein</fullName>
    </recommendedName>
</protein>
<evidence type="ECO:0000259" key="1">
    <source>
        <dbReference type="Pfam" id="PF13456"/>
    </source>
</evidence>
<dbReference type="PANTHER" id="PTHR47074">
    <property type="entry name" value="BNAC02G40300D PROTEIN"/>
    <property type="match status" value="1"/>
</dbReference>
<accession>A0ABQ9KBQ1</accession>
<gene>
    <name evidence="2" type="ORF">P3X46_033568</name>
</gene>
<organism evidence="2 3">
    <name type="scientific">Hevea brasiliensis</name>
    <name type="common">Para rubber tree</name>
    <name type="synonym">Siphonia brasiliensis</name>
    <dbReference type="NCBI Taxonomy" id="3981"/>
    <lineage>
        <taxon>Eukaryota</taxon>
        <taxon>Viridiplantae</taxon>
        <taxon>Streptophyta</taxon>
        <taxon>Embryophyta</taxon>
        <taxon>Tracheophyta</taxon>
        <taxon>Spermatophyta</taxon>
        <taxon>Magnoliopsida</taxon>
        <taxon>eudicotyledons</taxon>
        <taxon>Gunneridae</taxon>
        <taxon>Pentapetalae</taxon>
        <taxon>rosids</taxon>
        <taxon>fabids</taxon>
        <taxon>Malpighiales</taxon>
        <taxon>Euphorbiaceae</taxon>
        <taxon>Crotonoideae</taxon>
        <taxon>Micrandreae</taxon>
        <taxon>Hevea</taxon>
    </lineage>
</organism>
<feature type="domain" description="RNase H type-1" evidence="1">
    <location>
        <begin position="80"/>
        <end position="159"/>
    </location>
</feature>
<dbReference type="Pfam" id="PF13456">
    <property type="entry name" value="RVT_3"/>
    <property type="match status" value="1"/>
</dbReference>
<dbReference type="InterPro" id="IPR002156">
    <property type="entry name" value="RNaseH_domain"/>
</dbReference>
<dbReference type="Proteomes" id="UP001174677">
    <property type="component" value="Unassembled WGS sequence"/>
</dbReference>
<sequence length="164" mass="18706">MLTNSNLLNCWTEVCSYLAKHPDGSYLIQSMAFILWHTWKSRNALIFHQQTQTWQDVISNALKYQENFILATIDDAVKFNFDATVDKQNNKGAIVVIAQDQTRRIIDWRCSLWPSTIDPLLLESIACREVARLAVLLGFQKIIIEGDSAIVVHALHNQTLPIPI</sequence>
<proteinExistence type="predicted"/>